<evidence type="ECO:0000313" key="1">
    <source>
        <dbReference type="EMBL" id="VAX17585.1"/>
    </source>
</evidence>
<dbReference type="EMBL" id="UOGC01000055">
    <property type="protein sequence ID" value="VAX17585.1"/>
    <property type="molecule type" value="Genomic_DNA"/>
</dbReference>
<accession>A0A3B1CFQ7</accession>
<dbReference type="AlphaFoldDB" id="A0A3B1CFQ7"/>
<feature type="non-terminal residue" evidence="1">
    <location>
        <position position="51"/>
    </location>
</feature>
<sequence>MSRIVVSLFACLICFGSTLALAEGPAQKTVADLYKEKTALKGKQVKLQGKV</sequence>
<name>A0A3B1CFQ7_9ZZZZ</name>
<gene>
    <name evidence="1" type="ORF">MNBD_NITROSPINAE01-86</name>
</gene>
<organism evidence="1">
    <name type="scientific">hydrothermal vent metagenome</name>
    <dbReference type="NCBI Taxonomy" id="652676"/>
    <lineage>
        <taxon>unclassified sequences</taxon>
        <taxon>metagenomes</taxon>
        <taxon>ecological metagenomes</taxon>
    </lineage>
</organism>
<reference evidence="1" key="1">
    <citation type="submission" date="2018-06" db="EMBL/GenBank/DDBJ databases">
        <authorList>
            <person name="Zhirakovskaya E."/>
        </authorList>
    </citation>
    <scope>NUCLEOTIDE SEQUENCE</scope>
</reference>
<proteinExistence type="predicted"/>
<protein>
    <submittedName>
        <fullName evidence="1">Uncharacterized protein</fullName>
    </submittedName>
</protein>